<protein>
    <submittedName>
        <fullName evidence="2">AbrB family transcriptional regulator</fullName>
    </submittedName>
</protein>
<dbReference type="InterPro" id="IPR007159">
    <property type="entry name" value="SpoVT-AbrB_dom"/>
</dbReference>
<dbReference type="Gene3D" id="2.10.260.10">
    <property type="match status" value="1"/>
</dbReference>
<dbReference type="Proteomes" id="UP000185744">
    <property type="component" value="Unassembled WGS sequence"/>
</dbReference>
<name>A0A1Q6DST1_METT1</name>
<comment type="caution">
    <text evidence="2">The sequence shown here is derived from an EMBL/GenBank/DDBJ whole genome shotgun (WGS) entry which is preliminary data.</text>
</comment>
<organism evidence="2 3">
    <name type="scientific">Methanohalarchaeum thermophilum</name>
    <dbReference type="NCBI Taxonomy" id="1903181"/>
    <lineage>
        <taxon>Archaea</taxon>
        <taxon>Methanobacteriati</taxon>
        <taxon>Methanobacteriota</taxon>
        <taxon>Methanonatronarchaeia</taxon>
        <taxon>Methanonatronarchaeales</taxon>
        <taxon>Methanonatronarchaeaceae</taxon>
        <taxon>Candidatus Methanohalarchaeum</taxon>
    </lineage>
</organism>
<evidence type="ECO:0000313" key="2">
    <source>
        <dbReference type="EMBL" id="OKY77424.1"/>
    </source>
</evidence>
<dbReference type="Pfam" id="PF04014">
    <property type="entry name" value="MazE_antitoxin"/>
    <property type="match status" value="1"/>
</dbReference>
<proteinExistence type="predicted"/>
<reference evidence="2" key="1">
    <citation type="submission" date="2016-12" db="EMBL/GenBank/DDBJ databases">
        <title>Discovery of methanogenic haloarchaea.</title>
        <authorList>
            <person name="Sorokin D.Y."/>
            <person name="Makarova K.S."/>
            <person name="Abbas B."/>
            <person name="Ferrer M."/>
            <person name="Golyshin P.N."/>
        </authorList>
    </citation>
    <scope>NUCLEOTIDE SEQUENCE [LARGE SCALE GENOMIC DNA]</scope>
    <source>
        <strain evidence="2">HMET1</strain>
    </source>
</reference>
<evidence type="ECO:0000259" key="1">
    <source>
        <dbReference type="PROSITE" id="PS51740"/>
    </source>
</evidence>
<dbReference type="PROSITE" id="PS51740">
    <property type="entry name" value="SPOVT_ABRB"/>
    <property type="match status" value="1"/>
</dbReference>
<dbReference type="AlphaFoldDB" id="A0A1Q6DST1"/>
<gene>
    <name evidence="2" type="ORF">BTN85_2074</name>
</gene>
<dbReference type="SMART" id="SM00966">
    <property type="entry name" value="SpoVT_AbrB"/>
    <property type="match status" value="1"/>
</dbReference>
<dbReference type="SUPFAM" id="SSF89447">
    <property type="entry name" value="AbrB/MazE/MraZ-like"/>
    <property type="match status" value="1"/>
</dbReference>
<dbReference type="STRING" id="1903181.BTN85_2074"/>
<dbReference type="EMBL" id="MSDW01000002">
    <property type="protein sequence ID" value="OKY77424.1"/>
    <property type="molecule type" value="Genomic_DNA"/>
</dbReference>
<feature type="domain" description="SpoVT-AbrB" evidence="1">
    <location>
        <begin position="21"/>
        <end position="66"/>
    </location>
</feature>
<dbReference type="GO" id="GO:0003677">
    <property type="term" value="F:DNA binding"/>
    <property type="evidence" value="ECO:0007669"/>
    <property type="project" value="InterPro"/>
</dbReference>
<sequence length="99" mass="11726">MNKETIKTQNEWSFTNLVSMNEIIEVDEGNKIRLPQEVREEFDLEPGTKLLIKAEPPHILLKPIDSKQALLEYLDEIEKKEEPEEIDWDEIIYSELEKD</sequence>
<dbReference type="InterPro" id="IPR037914">
    <property type="entry name" value="SpoVT-AbrB_sf"/>
</dbReference>
<accession>A0A1Q6DST1</accession>
<keyword evidence="3" id="KW-1185">Reference proteome</keyword>
<dbReference type="InParanoid" id="A0A1Q6DST1"/>
<evidence type="ECO:0000313" key="3">
    <source>
        <dbReference type="Proteomes" id="UP000185744"/>
    </source>
</evidence>